<dbReference type="STRING" id="1890683.A0A427YJF9"/>
<dbReference type="InterPro" id="IPR052587">
    <property type="entry name" value="TELO2-interacting_protein_1"/>
</dbReference>
<dbReference type="InterPro" id="IPR049362">
    <property type="entry name" value="TTI1_rpt"/>
</dbReference>
<evidence type="ECO:0000256" key="1">
    <source>
        <dbReference type="SAM" id="MobiDB-lite"/>
    </source>
</evidence>
<name>A0A427YJF9_9TREE</name>
<gene>
    <name evidence="4" type="ORF">EHS25_009502</name>
</gene>
<dbReference type="InterPro" id="IPR057566">
    <property type="entry name" value="TPR_TTI1_N"/>
</dbReference>
<dbReference type="InterPro" id="IPR057567">
    <property type="entry name" value="TPR_TTI1_C"/>
</dbReference>
<dbReference type="GO" id="GO:0005737">
    <property type="term" value="C:cytoplasm"/>
    <property type="evidence" value="ECO:0007669"/>
    <property type="project" value="TreeGrafter"/>
</dbReference>
<protein>
    <recommendedName>
        <fullName evidence="6">TEL2-interacting protein 1</fullName>
    </recommendedName>
</protein>
<feature type="domain" description="TTI1 N-terminal TPR" evidence="2">
    <location>
        <begin position="43"/>
        <end position="419"/>
    </location>
</feature>
<dbReference type="Gene3D" id="1.25.10.10">
    <property type="entry name" value="Leucine-rich Repeat Variant"/>
    <property type="match status" value="2"/>
</dbReference>
<dbReference type="PANTHER" id="PTHR18460">
    <property type="entry name" value="TEL2 INTERACTING PROTEIN 1 TTI1 FAMILY MEMBER"/>
    <property type="match status" value="1"/>
</dbReference>
<dbReference type="Pfam" id="PF21547">
    <property type="entry name" value="TTI1"/>
    <property type="match status" value="1"/>
</dbReference>
<feature type="compositionally biased region" description="Acidic residues" evidence="1">
    <location>
        <begin position="935"/>
        <end position="948"/>
    </location>
</feature>
<dbReference type="EMBL" id="RSCD01000008">
    <property type="protein sequence ID" value="RSH91203.1"/>
    <property type="molecule type" value="Genomic_DNA"/>
</dbReference>
<keyword evidence="5" id="KW-1185">Reference proteome</keyword>
<dbReference type="OrthoDB" id="49511at2759"/>
<evidence type="ECO:0000313" key="5">
    <source>
        <dbReference type="Proteomes" id="UP000279259"/>
    </source>
</evidence>
<dbReference type="PANTHER" id="PTHR18460:SF3">
    <property type="entry name" value="TELO2-INTERACTING PROTEIN 1 HOMOLOG"/>
    <property type="match status" value="1"/>
</dbReference>
<evidence type="ECO:0008006" key="6">
    <source>
        <dbReference type="Google" id="ProtNLM"/>
    </source>
</evidence>
<dbReference type="AlphaFoldDB" id="A0A427YJF9"/>
<comment type="caution">
    <text evidence="4">The sequence shown here is derived from an EMBL/GenBank/DDBJ whole genome shotgun (WGS) entry which is preliminary data.</text>
</comment>
<feature type="region of interest" description="Disordered" evidence="1">
    <location>
        <begin position="321"/>
        <end position="345"/>
    </location>
</feature>
<dbReference type="InterPro" id="IPR011989">
    <property type="entry name" value="ARM-like"/>
</dbReference>
<dbReference type="Pfam" id="PF24181">
    <property type="entry name" value="TPR_TTI1_C"/>
    <property type="match status" value="1"/>
</dbReference>
<dbReference type="PIRSF" id="PIRSF005250">
    <property type="entry name" value="UCP005250"/>
    <property type="match status" value="1"/>
</dbReference>
<evidence type="ECO:0000313" key="4">
    <source>
        <dbReference type="EMBL" id="RSH91203.1"/>
    </source>
</evidence>
<feature type="region of interest" description="Disordered" evidence="1">
    <location>
        <begin position="1"/>
        <end position="35"/>
    </location>
</feature>
<accession>A0A427YJF9</accession>
<sequence length="1187" mass="129160">MAPIRIDDASPPSRRTVPAMNGGPPRAAATANDPASRARMEAFRRVKPTCVSLLALVSSPPTPNSQHALLLASLQQTLSTLAPEAYSEGMINYLLFPLTQILRSSDPSALPDNFLEAAFSVLATVVRAWRSLPNGMDVRAWEQLWRFVVAAVGPRLGGKGKGKAIGQEVQYEAVDLLASLLEPGSNGSHPTAPMRLMWSSSKAPLMPTLFQSITILLSTTSPHPAHRPLQRSSLSLLSHLIGYLQGQHSVLASVLPGVISGISKLLADEGKSVKGDVAKLAAEVVKEVIVLTLGDDDLRSLGVLRPQVDDLSQLAEEIRLDREPLTTSEPPPPSPAPSTASTSSKLDPFPPLSQSYLAFTSTQLLSAIPPILTLLSSHPSDTARTAAASLSEALIVQSPESLPLLIPHALRALLLLSQDPFDPVRHDARRKLRVILSTSLELDTALIDLLNNSMNALPRFIQSQQDVKVDELARLITALAEATDATPRNPIAELLGPGGKVERWSWSLLDCLEFGRPSGWSSQPHASKTAELGWGSGLGTGILPMIEGEGPDGLSPPEQAFPNLPLRHVESASTTRSLTSTLVALGTAGGPAALHSVDFFLQFSKTHRSRDPAKAVSALWVAERLLEGVADAQERVEGRVSKAVRKMAREAARIVVAMDEDEDEDYDEPYDAKEESDAVVPIQRGGGLNELTTLLDRPMAANSSASSTTRRLHAQAQRTLLTCSGLSLLSLTSRILSSSFRPLLLNALYDVLSHLASPVVLVRDFANIALAQIAYHTGYASPQNLILDNIDYVINVVSLRLTRARLSHQAPLVLIAMIRLVGGEIVPMVHDVVDEIFDALDDYHGYEALASGLLAVLVTLIDAMKAEVDAEGPSEARLQKISEMRRIDPAPNPESDFTRFTGWWDERAKRRRRDVDEILERAPQHAWGKPKGEGADEPEPEPPQEEETPPTRTQEVAAQILDKSTHFITHGSPFLRARILDLIASAVPVLAAGNRESDLLPLIDRAWPSILNRLDDTSPHVVTSSAEVIASLAEHVGDFMSKRILEHAWPRFKRMLDAQRLADTRSALSRRGPGAIGTESSYTSSHRLHVAILRCARWVVEEVPVNEELLWDMMLVFRPFLDKRAHEELQRLGRVVYEKLASRDADALWVVIKATMGELQGDHGVYGYLRESALDIEANAEVVLAGL</sequence>
<dbReference type="Pfam" id="PF24173">
    <property type="entry name" value="TPR_TTI1_N"/>
    <property type="match status" value="1"/>
</dbReference>
<dbReference type="InterPro" id="IPR016441">
    <property type="entry name" value="Tti1"/>
</dbReference>
<dbReference type="InterPro" id="IPR016024">
    <property type="entry name" value="ARM-type_fold"/>
</dbReference>
<dbReference type="SUPFAM" id="SSF48371">
    <property type="entry name" value="ARM repeat"/>
    <property type="match status" value="1"/>
</dbReference>
<evidence type="ECO:0000259" key="3">
    <source>
        <dbReference type="Pfam" id="PF24181"/>
    </source>
</evidence>
<organism evidence="4 5">
    <name type="scientific">Saitozyma podzolica</name>
    <dbReference type="NCBI Taxonomy" id="1890683"/>
    <lineage>
        <taxon>Eukaryota</taxon>
        <taxon>Fungi</taxon>
        <taxon>Dikarya</taxon>
        <taxon>Basidiomycota</taxon>
        <taxon>Agaricomycotina</taxon>
        <taxon>Tremellomycetes</taxon>
        <taxon>Tremellales</taxon>
        <taxon>Trimorphomycetaceae</taxon>
        <taxon>Saitozyma</taxon>
    </lineage>
</organism>
<feature type="region of interest" description="Disordered" evidence="1">
    <location>
        <begin position="919"/>
        <end position="954"/>
    </location>
</feature>
<feature type="domain" description="TTI1 C-terminal TPR" evidence="3">
    <location>
        <begin position="856"/>
        <end position="1149"/>
    </location>
</feature>
<proteinExistence type="predicted"/>
<evidence type="ECO:0000259" key="2">
    <source>
        <dbReference type="Pfam" id="PF24173"/>
    </source>
</evidence>
<reference evidence="4 5" key="1">
    <citation type="submission" date="2018-11" db="EMBL/GenBank/DDBJ databases">
        <title>Genome sequence of Saitozyma podzolica DSM 27192.</title>
        <authorList>
            <person name="Aliyu H."/>
            <person name="Gorte O."/>
            <person name="Ochsenreither K."/>
        </authorList>
    </citation>
    <scope>NUCLEOTIDE SEQUENCE [LARGE SCALE GENOMIC DNA]</scope>
    <source>
        <strain evidence="4 5">DSM 27192</strain>
    </source>
</reference>
<dbReference type="Proteomes" id="UP000279259">
    <property type="component" value="Unassembled WGS sequence"/>
</dbReference>